<dbReference type="OrthoDB" id="7619337at2"/>
<dbReference type="HOGENOM" id="CLU_1239176_0_0_5"/>
<keyword evidence="1" id="KW-0812">Transmembrane</keyword>
<feature type="transmembrane region" description="Helical" evidence="1">
    <location>
        <begin position="61"/>
        <end position="82"/>
    </location>
</feature>
<evidence type="ECO:0000313" key="3">
    <source>
        <dbReference type="Proteomes" id="UP000001302"/>
    </source>
</evidence>
<feature type="transmembrane region" description="Helical" evidence="1">
    <location>
        <begin position="6"/>
        <end position="23"/>
    </location>
</feature>
<proteinExistence type="predicted"/>
<name>E0TEY4_PARBH</name>
<dbReference type="EMBL" id="CP002156">
    <property type="protein sequence ID" value="ADM10077.1"/>
    <property type="molecule type" value="Genomic_DNA"/>
</dbReference>
<evidence type="ECO:0000256" key="1">
    <source>
        <dbReference type="SAM" id="Phobius"/>
    </source>
</evidence>
<keyword evidence="3" id="KW-1185">Reference proteome</keyword>
<dbReference type="AlphaFoldDB" id="E0TEY4"/>
<reference evidence="2 3" key="2">
    <citation type="journal article" date="2011" name="J. Bacteriol.">
        <title>Complete genome sequence of strain HTCC2503T of Parvularcula bermudensis, the type species of the order "Parvularculales" in the class Alphaproteobacteria.</title>
        <authorList>
            <person name="Oh H.M."/>
            <person name="Kang I."/>
            <person name="Vergin K.L."/>
            <person name="Kang D."/>
            <person name="Rhee K.H."/>
            <person name="Giovannoni S.J."/>
            <person name="Cho J.C."/>
        </authorList>
    </citation>
    <scope>NUCLEOTIDE SEQUENCE [LARGE SCALE GENOMIC DNA]</scope>
    <source>
        <strain evidence="3">ATCC BAA-594 / HTCC2503 / KCTC 12087</strain>
    </source>
</reference>
<keyword evidence="1" id="KW-1133">Transmembrane helix</keyword>
<dbReference type="KEGG" id="pbr:PB2503_10124"/>
<dbReference type="RefSeq" id="WP_013301051.1">
    <property type="nucleotide sequence ID" value="NC_014414.1"/>
</dbReference>
<evidence type="ECO:0000313" key="2">
    <source>
        <dbReference type="EMBL" id="ADM10077.1"/>
    </source>
</evidence>
<dbReference type="STRING" id="314260.PB2503_10124"/>
<keyword evidence="1" id="KW-0472">Membrane</keyword>
<sequence length="223" mass="24933">MFRTALIVLSAVSTGLALGRSVVTKEVERRKSKIVEEAAARARVEIKTTAKDYVRTVIGRFFWRTLIKALLLSLLYLSAVFMPISFPVITWGVVVIIGGFVVFDVIANWPWLKLGAVQIRQYGIRPKVIVGELVAVRVLEEALAEIDERQDTNWHEGVILRLSGHTQDGIYQEIAHAVADIARETSWRDLRPFILMGLGQVTAVMVLYSGFAWLIVSRVTTLG</sequence>
<feature type="transmembrane region" description="Helical" evidence="1">
    <location>
        <begin position="193"/>
        <end position="216"/>
    </location>
</feature>
<accession>E0TEY4</accession>
<gene>
    <name evidence="2" type="ordered locus">PB2503_10124</name>
</gene>
<dbReference type="Proteomes" id="UP000001302">
    <property type="component" value="Chromosome"/>
</dbReference>
<protein>
    <submittedName>
        <fullName evidence="2">Uncharacterized protein</fullName>
    </submittedName>
</protein>
<reference evidence="3" key="1">
    <citation type="submission" date="2010-08" db="EMBL/GenBank/DDBJ databases">
        <title>Genome sequence of Parvularcula bermudensis HTCC2503.</title>
        <authorList>
            <person name="Kang D.-M."/>
            <person name="Oh H.-M."/>
            <person name="Cho J.-C."/>
        </authorList>
    </citation>
    <scope>NUCLEOTIDE SEQUENCE [LARGE SCALE GENOMIC DNA]</scope>
    <source>
        <strain evidence="3">ATCC BAA-594 / HTCC2503 / KCTC 12087</strain>
    </source>
</reference>
<organism evidence="2 3">
    <name type="scientific">Parvularcula bermudensis (strain ATCC BAA-594 / HTCC2503 / KCTC 12087)</name>
    <dbReference type="NCBI Taxonomy" id="314260"/>
    <lineage>
        <taxon>Bacteria</taxon>
        <taxon>Pseudomonadati</taxon>
        <taxon>Pseudomonadota</taxon>
        <taxon>Alphaproteobacteria</taxon>
        <taxon>Parvularculales</taxon>
        <taxon>Parvularculaceae</taxon>
        <taxon>Parvularcula</taxon>
    </lineage>
</organism>
<feature type="transmembrane region" description="Helical" evidence="1">
    <location>
        <begin position="88"/>
        <end position="112"/>
    </location>
</feature>